<keyword evidence="10" id="KW-1133">Transmembrane helix</keyword>
<evidence type="ECO:0000256" key="9">
    <source>
        <dbReference type="ARBA" id="ARBA00022840"/>
    </source>
</evidence>
<evidence type="ECO:0000256" key="14">
    <source>
        <dbReference type="ARBA" id="ARBA00023170"/>
    </source>
</evidence>
<keyword evidence="3" id="KW-1003">Cell membrane</keyword>
<keyword evidence="9" id="KW-0067">ATP-binding</keyword>
<comment type="subcellular location">
    <subcellularLocation>
        <location evidence="1">Cell membrane</location>
        <topology evidence="1">Single-pass type I membrane protein</topology>
    </subcellularLocation>
</comment>
<evidence type="ECO:0000256" key="8">
    <source>
        <dbReference type="ARBA" id="ARBA00022777"/>
    </source>
</evidence>
<evidence type="ECO:0000256" key="6">
    <source>
        <dbReference type="ARBA" id="ARBA00022729"/>
    </source>
</evidence>
<organism evidence="17">
    <name type="scientific">virus sp. ct8MV80</name>
    <dbReference type="NCBI Taxonomy" id="2826793"/>
    <lineage>
        <taxon>Viruses</taxon>
    </lineage>
</organism>
<evidence type="ECO:0000256" key="4">
    <source>
        <dbReference type="ARBA" id="ARBA00022679"/>
    </source>
</evidence>
<dbReference type="InterPro" id="IPR055163">
    <property type="entry name" value="ALK/LTK-like_GRD"/>
</dbReference>
<evidence type="ECO:0000256" key="2">
    <source>
        <dbReference type="ARBA" id="ARBA00011902"/>
    </source>
</evidence>
<accession>A0A8S5R7B0</accession>
<keyword evidence="6" id="KW-0732">Signal</keyword>
<name>A0A8S5R7B0_9VIRU</name>
<evidence type="ECO:0000256" key="12">
    <source>
        <dbReference type="ARBA" id="ARBA00023137"/>
    </source>
</evidence>
<keyword evidence="14" id="KW-0675">Receptor</keyword>
<keyword evidence="13" id="KW-1015">Disulfide bond</keyword>
<keyword evidence="12" id="KW-0829">Tyrosine-protein kinase</keyword>
<keyword evidence="7" id="KW-0547">Nucleotide-binding</keyword>
<keyword evidence="5" id="KW-0812">Transmembrane</keyword>
<evidence type="ECO:0000256" key="15">
    <source>
        <dbReference type="ARBA" id="ARBA00023180"/>
    </source>
</evidence>
<evidence type="ECO:0000256" key="3">
    <source>
        <dbReference type="ARBA" id="ARBA00022475"/>
    </source>
</evidence>
<dbReference type="Pfam" id="PF12810">
    <property type="entry name" value="ALK_LTK_GRD"/>
    <property type="match status" value="1"/>
</dbReference>
<dbReference type="GO" id="GO:0005524">
    <property type="term" value="F:ATP binding"/>
    <property type="evidence" value="ECO:0007669"/>
    <property type="project" value="UniProtKB-KW"/>
</dbReference>
<evidence type="ECO:0000313" key="17">
    <source>
        <dbReference type="EMBL" id="DAE27288.1"/>
    </source>
</evidence>
<dbReference type="EMBL" id="BK015835">
    <property type="protein sequence ID" value="DAE27288.1"/>
    <property type="molecule type" value="Genomic_DNA"/>
</dbReference>
<feature type="domain" description="ALK/LTK-like glycine-rich" evidence="16">
    <location>
        <begin position="1"/>
        <end position="152"/>
    </location>
</feature>
<sequence>MIVAGGGGGAAGANDSSKYGGGVSGGSPVSGFAASESAAGTTGSFGIGGSHTGSYNYKYRPRGGGGGWYGGGCVASSSDSNADTVRGSNGGGSGYVYTASTASNYPSGCKLNSTHYLTSAETYAGNTSFISTTDGINETGHSGNGYVRITVIKIDSINIPCKVDGVWKTGDTVKAKIDGLWKDAEATYVKIDGVWK</sequence>
<proteinExistence type="predicted"/>
<evidence type="ECO:0000256" key="5">
    <source>
        <dbReference type="ARBA" id="ARBA00022692"/>
    </source>
</evidence>
<keyword evidence="8" id="KW-0418">Kinase</keyword>
<evidence type="ECO:0000256" key="1">
    <source>
        <dbReference type="ARBA" id="ARBA00004251"/>
    </source>
</evidence>
<evidence type="ECO:0000256" key="10">
    <source>
        <dbReference type="ARBA" id="ARBA00022989"/>
    </source>
</evidence>
<keyword evidence="4" id="KW-0808">Transferase</keyword>
<protein>
    <recommendedName>
        <fullName evidence="2">receptor protein-tyrosine kinase</fullName>
        <ecNumber evidence="2">2.7.10.1</ecNumber>
    </recommendedName>
</protein>
<keyword evidence="11" id="KW-0472">Membrane</keyword>
<evidence type="ECO:0000256" key="11">
    <source>
        <dbReference type="ARBA" id="ARBA00023136"/>
    </source>
</evidence>
<reference evidence="17" key="1">
    <citation type="journal article" date="2021" name="Proc. Natl. Acad. Sci. U.S.A.">
        <title>A Catalog of Tens of Thousands of Viruses from Human Metagenomes Reveals Hidden Associations with Chronic Diseases.</title>
        <authorList>
            <person name="Tisza M.J."/>
            <person name="Buck C.B."/>
        </authorList>
    </citation>
    <scope>NUCLEOTIDE SEQUENCE</scope>
    <source>
        <strain evidence="17">Ct8MV80</strain>
    </source>
</reference>
<dbReference type="EC" id="2.7.10.1" evidence="2"/>
<evidence type="ECO:0000259" key="16">
    <source>
        <dbReference type="Pfam" id="PF12810"/>
    </source>
</evidence>
<evidence type="ECO:0000256" key="7">
    <source>
        <dbReference type="ARBA" id="ARBA00022741"/>
    </source>
</evidence>
<dbReference type="GO" id="GO:0004714">
    <property type="term" value="F:transmembrane receptor protein tyrosine kinase activity"/>
    <property type="evidence" value="ECO:0007669"/>
    <property type="project" value="UniProtKB-EC"/>
</dbReference>
<keyword evidence="15" id="KW-0325">Glycoprotein</keyword>
<dbReference type="GO" id="GO:0005886">
    <property type="term" value="C:plasma membrane"/>
    <property type="evidence" value="ECO:0007669"/>
    <property type="project" value="UniProtKB-SubCell"/>
</dbReference>
<evidence type="ECO:0000256" key="13">
    <source>
        <dbReference type="ARBA" id="ARBA00023157"/>
    </source>
</evidence>